<organism evidence="1 2">
    <name type="scientific">Candidatus Falkowbacteria bacterium CG10_big_fil_rev_8_21_14_0_10_39_11</name>
    <dbReference type="NCBI Taxonomy" id="1974565"/>
    <lineage>
        <taxon>Bacteria</taxon>
        <taxon>Candidatus Falkowiibacteriota</taxon>
    </lineage>
</organism>
<dbReference type="EMBL" id="PFAP01000014">
    <property type="protein sequence ID" value="PIR94194.1"/>
    <property type="molecule type" value="Genomic_DNA"/>
</dbReference>
<evidence type="ECO:0000313" key="2">
    <source>
        <dbReference type="Proteomes" id="UP000229901"/>
    </source>
</evidence>
<protein>
    <submittedName>
        <fullName evidence="1">Uncharacterized protein</fullName>
    </submittedName>
</protein>
<dbReference type="GO" id="GO:0042781">
    <property type="term" value="F:3'-tRNA processing endoribonuclease activity"/>
    <property type="evidence" value="ECO:0007669"/>
    <property type="project" value="TreeGrafter"/>
</dbReference>
<accession>A0A2H0V510</accession>
<evidence type="ECO:0000313" key="1">
    <source>
        <dbReference type="EMBL" id="PIR94194.1"/>
    </source>
</evidence>
<gene>
    <name evidence="1" type="ORF">COT97_02590</name>
</gene>
<dbReference type="PANTHER" id="PTHR46018:SF7">
    <property type="entry name" value="RIBONUCLEASE Z"/>
    <property type="match status" value="1"/>
</dbReference>
<reference evidence="2" key="1">
    <citation type="submission" date="2017-09" db="EMBL/GenBank/DDBJ databases">
        <title>Depth-based differentiation of microbial function through sediment-hosted aquifers and enrichment of novel symbionts in the deep terrestrial subsurface.</title>
        <authorList>
            <person name="Probst A.J."/>
            <person name="Ladd B."/>
            <person name="Jarett J.K."/>
            <person name="Geller-Mcgrath D.E."/>
            <person name="Sieber C.M.K."/>
            <person name="Emerson J.B."/>
            <person name="Anantharaman K."/>
            <person name="Thomas B.C."/>
            <person name="Malmstrom R."/>
            <person name="Stieglmeier M."/>
            <person name="Klingl A."/>
            <person name="Woyke T."/>
            <person name="Ryan C.M."/>
            <person name="Banfield J.F."/>
        </authorList>
    </citation>
    <scope>NUCLEOTIDE SEQUENCE [LARGE SCALE GENOMIC DNA]</scope>
</reference>
<dbReference type="SUPFAM" id="SSF56281">
    <property type="entry name" value="Metallo-hydrolase/oxidoreductase"/>
    <property type="match status" value="1"/>
</dbReference>
<dbReference type="Gene3D" id="3.60.15.10">
    <property type="entry name" value="Ribonuclease Z/Hydroxyacylglutathione hydrolase-like"/>
    <property type="match status" value="1"/>
</dbReference>
<dbReference type="Pfam" id="PF23023">
    <property type="entry name" value="Anti-Pycsar_Apyc1"/>
    <property type="match status" value="1"/>
</dbReference>
<proteinExistence type="predicted"/>
<name>A0A2H0V510_9BACT</name>
<dbReference type="Proteomes" id="UP000229901">
    <property type="component" value="Unassembled WGS sequence"/>
</dbReference>
<dbReference type="PANTHER" id="PTHR46018">
    <property type="entry name" value="ZINC PHOSPHODIESTERASE ELAC PROTEIN 1"/>
    <property type="match status" value="1"/>
</dbReference>
<dbReference type="AlphaFoldDB" id="A0A2H0V510"/>
<dbReference type="InterPro" id="IPR036866">
    <property type="entry name" value="RibonucZ/Hydroxyglut_hydro"/>
</dbReference>
<sequence>MRIRPLGLSDSFSRSGRGFPSFLFANQNGHAMIDVPPDFMERLFALGLNPLDISELYITHFHDDHVGGLRRFLEFRYIAQKNQERFTFGGYLRLGQELKHLDICCPSDGSVQFLQLLGWVARENRFDTTIHVIDFNSQIGMLSPALGDIKVFAQPSKHSVSCVGYKLNDQVVISGDTAYDEGYIKWLSDVRLIFCEFGFAGPHMKVEDIQKISLDVRRKMRMYHVPDPVYENWDNLDLGVALAKLRWYEEGKDF</sequence>
<comment type="caution">
    <text evidence="1">The sequence shown here is derived from an EMBL/GenBank/DDBJ whole genome shotgun (WGS) entry which is preliminary data.</text>
</comment>